<accession>A0A4R4ZPY6</accession>
<dbReference type="EMBL" id="SMKY01000529">
    <property type="protein sequence ID" value="TDD60226.1"/>
    <property type="molecule type" value="Genomic_DNA"/>
</dbReference>
<feature type="signal peptide" evidence="1">
    <location>
        <begin position="1"/>
        <end position="29"/>
    </location>
</feature>
<sequence length="132" mass="13811">MKFRVGRVIAGTMAIAAATVMATAGAASADIPPGIHWDHTWSELGVKVYIEEHGDIISVCDTAANGGSATLRVINLDHYSEYTAKVTNGAGSCTTHDAGDGGKYNLKEGDRIDVGISGGGSVKEHRLFLNDH</sequence>
<feature type="chain" id="PRO_5039393309" description="Secreted protein" evidence="1">
    <location>
        <begin position="30"/>
        <end position="132"/>
    </location>
</feature>
<proteinExistence type="predicted"/>
<evidence type="ECO:0000256" key="1">
    <source>
        <dbReference type="SAM" id="SignalP"/>
    </source>
</evidence>
<name>A0A4R4ZPY6_9ACTN</name>
<evidence type="ECO:0008006" key="4">
    <source>
        <dbReference type="Google" id="ProtNLM"/>
    </source>
</evidence>
<dbReference type="AlphaFoldDB" id="A0A4R4ZPY6"/>
<protein>
    <recommendedName>
        <fullName evidence="4">Secreted protein</fullName>
    </recommendedName>
</protein>
<comment type="caution">
    <text evidence="2">The sequence shown here is derived from an EMBL/GenBank/DDBJ whole genome shotgun (WGS) entry which is preliminary data.</text>
</comment>
<organism evidence="2 3">
    <name type="scientific">Actinomadura darangshiensis</name>
    <dbReference type="NCBI Taxonomy" id="705336"/>
    <lineage>
        <taxon>Bacteria</taxon>
        <taxon>Bacillati</taxon>
        <taxon>Actinomycetota</taxon>
        <taxon>Actinomycetes</taxon>
        <taxon>Streptosporangiales</taxon>
        <taxon>Thermomonosporaceae</taxon>
        <taxon>Actinomadura</taxon>
    </lineage>
</organism>
<keyword evidence="3" id="KW-1185">Reference proteome</keyword>
<reference evidence="2 3" key="1">
    <citation type="submission" date="2019-03" db="EMBL/GenBank/DDBJ databases">
        <title>Draft genome sequences of novel Actinobacteria.</title>
        <authorList>
            <person name="Sahin N."/>
            <person name="Ay H."/>
            <person name="Saygin H."/>
        </authorList>
    </citation>
    <scope>NUCLEOTIDE SEQUENCE [LARGE SCALE GENOMIC DNA]</scope>
    <source>
        <strain evidence="2 3">DSM 45941</strain>
    </source>
</reference>
<keyword evidence="1" id="KW-0732">Signal</keyword>
<dbReference type="RefSeq" id="WP_132206290.1">
    <property type="nucleotide sequence ID" value="NZ_SMKY01000529.1"/>
</dbReference>
<evidence type="ECO:0000313" key="3">
    <source>
        <dbReference type="Proteomes" id="UP000295578"/>
    </source>
</evidence>
<gene>
    <name evidence="2" type="ORF">E1293_45910</name>
</gene>
<dbReference type="OrthoDB" id="4277919at2"/>
<dbReference type="Proteomes" id="UP000295578">
    <property type="component" value="Unassembled WGS sequence"/>
</dbReference>
<evidence type="ECO:0000313" key="2">
    <source>
        <dbReference type="EMBL" id="TDD60226.1"/>
    </source>
</evidence>